<protein>
    <recommendedName>
        <fullName evidence="3">DUF424 domain-containing protein</fullName>
    </recommendedName>
</protein>
<dbReference type="EMBL" id="LN890280">
    <property type="protein sequence ID" value="CUR52462.1"/>
    <property type="molecule type" value="Genomic_DNA"/>
</dbReference>
<dbReference type="InterPro" id="IPR007355">
    <property type="entry name" value="DUF424"/>
</dbReference>
<proteinExistence type="predicted"/>
<reference evidence="2" key="1">
    <citation type="submission" date="2015-10" db="EMBL/GenBank/DDBJ databases">
        <authorList>
            <person name="Lehtovirta-Morley L.E."/>
            <person name="Vieille C."/>
        </authorList>
    </citation>
    <scope>NUCLEOTIDE SEQUENCE [LARGE SCALE GENOMIC DNA]</scope>
</reference>
<organism evidence="1 2">
    <name type="scientific">Nitrosotalea devaniterrae</name>
    <dbReference type="NCBI Taxonomy" id="1078905"/>
    <lineage>
        <taxon>Archaea</taxon>
        <taxon>Nitrososphaerota</taxon>
        <taxon>Nitrososphaeria</taxon>
        <taxon>Nitrosotaleales</taxon>
        <taxon>Nitrosotaleaceae</taxon>
        <taxon>Nitrosotalea</taxon>
    </lineage>
</organism>
<dbReference type="KEGG" id="ndv:NDEV_1700"/>
<dbReference type="Gene3D" id="3.30.1860.10">
    <property type="entry name" value="uncharacterized conserved protein from methanopyrus kandleri domain like"/>
    <property type="match status" value="1"/>
</dbReference>
<accession>A0A128A563</accession>
<dbReference type="Proteomes" id="UP000196239">
    <property type="component" value="Chromosome 1"/>
</dbReference>
<gene>
    <name evidence="1" type="ORF">NDEV_1700</name>
</gene>
<evidence type="ECO:0008006" key="3">
    <source>
        <dbReference type="Google" id="ProtNLM"/>
    </source>
</evidence>
<name>A0A128A563_9ARCH</name>
<sequence length="84" mass="9305">MLNICDAELVGRTVKQSDLEIKITKSYYGDRIVDEKEAESLLRTSSIINMVGKKTIDLSIKIGVGTGKGVKEIEGIPFLIVFKF</sequence>
<dbReference type="Pfam" id="PF04242">
    <property type="entry name" value="DUF424"/>
    <property type="match status" value="1"/>
</dbReference>
<keyword evidence="2" id="KW-1185">Reference proteome</keyword>
<evidence type="ECO:0000313" key="2">
    <source>
        <dbReference type="Proteomes" id="UP000196239"/>
    </source>
</evidence>
<dbReference type="AlphaFoldDB" id="A0A128A563"/>
<evidence type="ECO:0000313" key="1">
    <source>
        <dbReference type="EMBL" id="CUR52462.1"/>
    </source>
</evidence>